<dbReference type="OrthoDB" id="10029846at2759"/>
<name>A0A814DPP0_9BILA</name>
<feature type="chain" id="PRO_5032381251" description="MULE transposase domain-containing protein" evidence="1">
    <location>
        <begin position="21"/>
        <end position="209"/>
    </location>
</feature>
<evidence type="ECO:0000259" key="2">
    <source>
        <dbReference type="Pfam" id="PF10551"/>
    </source>
</evidence>
<keyword evidence="4" id="KW-1185">Reference proteome</keyword>
<dbReference type="Pfam" id="PF10551">
    <property type="entry name" value="MULE"/>
    <property type="match status" value="1"/>
</dbReference>
<feature type="domain" description="MULE transposase" evidence="2">
    <location>
        <begin position="2"/>
        <end position="70"/>
    </location>
</feature>
<organism evidence="3 4">
    <name type="scientific">Brachionus calyciflorus</name>
    <dbReference type="NCBI Taxonomy" id="104777"/>
    <lineage>
        <taxon>Eukaryota</taxon>
        <taxon>Metazoa</taxon>
        <taxon>Spiralia</taxon>
        <taxon>Gnathifera</taxon>
        <taxon>Rotifera</taxon>
        <taxon>Eurotatoria</taxon>
        <taxon>Monogononta</taxon>
        <taxon>Pseudotrocha</taxon>
        <taxon>Ploima</taxon>
        <taxon>Brachionidae</taxon>
        <taxon>Brachionus</taxon>
    </lineage>
</organism>
<proteinExistence type="predicted"/>
<keyword evidence="1" id="KW-0732">Signal</keyword>
<gene>
    <name evidence="3" type="ORF">OXX778_LOCUS14242</name>
</gene>
<accession>A0A814DPP0</accession>
<protein>
    <recommendedName>
        <fullName evidence="2">MULE transposase domain-containing protein</fullName>
    </recommendedName>
</protein>
<reference evidence="3" key="1">
    <citation type="submission" date="2021-02" db="EMBL/GenBank/DDBJ databases">
        <authorList>
            <person name="Nowell W R."/>
        </authorList>
    </citation>
    <scope>NUCLEOTIDE SEQUENCE</scope>
    <source>
        <strain evidence="3">Ploen Becks lab</strain>
    </source>
</reference>
<evidence type="ECO:0000256" key="1">
    <source>
        <dbReference type="SAM" id="SignalP"/>
    </source>
</evidence>
<feature type="signal peptide" evidence="1">
    <location>
        <begin position="1"/>
        <end position="20"/>
    </location>
</feature>
<dbReference type="AlphaFoldDB" id="A0A814DPP0"/>
<comment type="caution">
    <text evidence="3">The sequence shown here is derived from an EMBL/GenBank/DDBJ whole genome shotgun (WGS) entry which is preliminary data.</text>
</comment>
<dbReference type="Proteomes" id="UP000663879">
    <property type="component" value="Unassembled WGS sequence"/>
</dbReference>
<sequence length="209" mass="25056">MFVCVYILLINITTDLYVKAFTNLKKAWDEKGIILNPKTVMSDYEPEAINAVKEVFPEARTQGCYFHYIQSIRKNIQNKMLTNKYKNNVETRKWFDKLKALAFLPKDYINFAYSNIKSIRPFSSNSQNYEKFIIYFEQTWLFGHYKLESWNQFENVGPRTKNTVEAHNRKIKNELLQKHPNIYQFIVYIKLVETEKAVNYLDKKIQPFY</sequence>
<evidence type="ECO:0000313" key="4">
    <source>
        <dbReference type="Proteomes" id="UP000663879"/>
    </source>
</evidence>
<dbReference type="InterPro" id="IPR018289">
    <property type="entry name" value="MULE_transposase_dom"/>
</dbReference>
<evidence type="ECO:0000313" key="3">
    <source>
        <dbReference type="EMBL" id="CAF0956901.1"/>
    </source>
</evidence>
<dbReference type="EMBL" id="CAJNOC010002895">
    <property type="protein sequence ID" value="CAF0956901.1"/>
    <property type="molecule type" value="Genomic_DNA"/>
</dbReference>